<proteinExistence type="predicted"/>
<dbReference type="RefSeq" id="WP_076510687.1">
    <property type="nucleotide sequence ID" value="NZ_FTNY01000011.1"/>
</dbReference>
<dbReference type="EMBL" id="FTNY01000011">
    <property type="protein sequence ID" value="SIS61184.1"/>
    <property type="molecule type" value="Genomic_DNA"/>
</dbReference>
<organism evidence="2 3">
    <name type="scientific">Chryseobacterium shigense</name>
    <dbReference type="NCBI Taxonomy" id="297244"/>
    <lineage>
        <taxon>Bacteria</taxon>
        <taxon>Pseudomonadati</taxon>
        <taxon>Bacteroidota</taxon>
        <taxon>Flavobacteriia</taxon>
        <taxon>Flavobacteriales</taxon>
        <taxon>Weeksellaceae</taxon>
        <taxon>Chryseobacterium group</taxon>
        <taxon>Chryseobacterium</taxon>
    </lineage>
</organism>
<evidence type="ECO:0000313" key="2">
    <source>
        <dbReference type="EMBL" id="SIS61184.1"/>
    </source>
</evidence>
<dbReference type="PROSITE" id="PS51257">
    <property type="entry name" value="PROKAR_LIPOPROTEIN"/>
    <property type="match status" value="1"/>
</dbReference>
<evidence type="ECO:0000313" key="3">
    <source>
        <dbReference type="Proteomes" id="UP000186373"/>
    </source>
</evidence>
<accession>A0A1N7KI62</accession>
<dbReference type="Proteomes" id="UP000186373">
    <property type="component" value="Unassembled WGS sequence"/>
</dbReference>
<reference evidence="3" key="1">
    <citation type="submission" date="2017-01" db="EMBL/GenBank/DDBJ databases">
        <authorList>
            <person name="Varghese N."/>
            <person name="Submissions S."/>
        </authorList>
    </citation>
    <scope>NUCLEOTIDE SEQUENCE [LARGE SCALE GENOMIC DNA]</scope>
    <source>
        <strain evidence="3">DSM 17126</strain>
    </source>
</reference>
<dbReference type="InterPro" id="IPR046551">
    <property type="entry name" value="DUF6705"/>
</dbReference>
<evidence type="ECO:0000259" key="1">
    <source>
        <dbReference type="Pfam" id="PF20448"/>
    </source>
</evidence>
<dbReference type="OrthoDB" id="1274930at2"/>
<gene>
    <name evidence="2" type="ORF">SAMN05421639_11114</name>
</gene>
<dbReference type="Pfam" id="PF20448">
    <property type="entry name" value="DUF6705"/>
    <property type="match status" value="1"/>
</dbReference>
<sequence length="188" mass="21508">MKNTIIYILLFLTTIVSCKAQLISLDQLSQCESGNCPNYTFIKDTNNRLNKFVGIWKGTYLDGRTYEFHFAKKNDFILYGGKPRDMIIGRILIKANNGTELENTISSTNGQTHFNGFEFDKNLIKYQMYYSGNAECNDKGHVYISFPDPNNLNQMRLVFIQDMDIIASCPDGYKTVIPDAKILLLTKQ</sequence>
<protein>
    <recommendedName>
        <fullName evidence="1">DUF6705 domain-containing protein</fullName>
    </recommendedName>
</protein>
<name>A0A1N7KI62_9FLAO</name>
<keyword evidence="3" id="KW-1185">Reference proteome</keyword>
<dbReference type="AlphaFoldDB" id="A0A1N7KI62"/>
<feature type="domain" description="DUF6705" evidence="1">
    <location>
        <begin position="1"/>
        <end position="152"/>
    </location>
</feature>